<gene>
    <name evidence="3" type="ORF">ElyMa_004026700</name>
</gene>
<dbReference type="EMBL" id="BMAT01008180">
    <property type="protein sequence ID" value="GFR79663.1"/>
    <property type="molecule type" value="Genomic_DNA"/>
</dbReference>
<feature type="compositionally biased region" description="Polar residues" evidence="1">
    <location>
        <begin position="169"/>
        <end position="185"/>
    </location>
</feature>
<reference evidence="3 4" key="1">
    <citation type="journal article" date="2021" name="Elife">
        <title>Chloroplast acquisition without the gene transfer in kleptoplastic sea slugs, Plakobranchus ocellatus.</title>
        <authorList>
            <person name="Maeda T."/>
            <person name="Takahashi S."/>
            <person name="Yoshida T."/>
            <person name="Shimamura S."/>
            <person name="Takaki Y."/>
            <person name="Nagai Y."/>
            <person name="Toyoda A."/>
            <person name="Suzuki Y."/>
            <person name="Arimoto A."/>
            <person name="Ishii H."/>
            <person name="Satoh N."/>
            <person name="Nishiyama T."/>
            <person name="Hasebe M."/>
            <person name="Maruyama T."/>
            <person name="Minagawa J."/>
            <person name="Obokata J."/>
            <person name="Shigenobu S."/>
        </authorList>
    </citation>
    <scope>NUCLEOTIDE SEQUENCE [LARGE SCALE GENOMIC DNA]</scope>
</reference>
<proteinExistence type="predicted"/>
<keyword evidence="4" id="KW-1185">Reference proteome</keyword>
<feature type="compositionally biased region" description="Pro residues" evidence="1">
    <location>
        <begin position="204"/>
        <end position="213"/>
    </location>
</feature>
<accession>A0AAV4G256</accession>
<evidence type="ECO:0000313" key="3">
    <source>
        <dbReference type="EMBL" id="GFR79663.1"/>
    </source>
</evidence>
<protein>
    <submittedName>
        <fullName evidence="3">Uncharacterized protein</fullName>
    </submittedName>
</protein>
<dbReference type="Proteomes" id="UP000762676">
    <property type="component" value="Unassembled WGS sequence"/>
</dbReference>
<comment type="caution">
    <text evidence="3">The sequence shown here is derived from an EMBL/GenBank/DDBJ whole genome shotgun (WGS) entry which is preliminary data.</text>
</comment>
<feature type="signal peptide" evidence="2">
    <location>
        <begin position="1"/>
        <end position="29"/>
    </location>
</feature>
<dbReference type="AlphaFoldDB" id="A0AAV4G256"/>
<feature type="chain" id="PRO_5044022501" evidence="2">
    <location>
        <begin position="30"/>
        <end position="213"/>
    </location>
</feature>
<evidence type="ECO:0000256" key="2">
    <source>
        <dbReference type="SAM" id="SignalP"/>
    </source>
</evidence>
<evidence type="ECO:0000256" key="1">
    <source>
        <dbReference type="SAM" id="MobiDB-lite"/>
    </source>
</evidence>
<organism evidence="3 4">
    <name type="scientific">Elysia marginata</name>
    <dbReference type="NCBI Taxonomy" id="1093978"/>
    <lineage>
        <taxon>Eukaryota</taxon>
        <taxon>Metazoa</taxon>
        <taxon>Spiralia</taxon>
        <taxon>Lophotrochozoa</taxon>
        <taxon>Mollusca</taxon>
        <taxon>Gastropoda</taxon>
        <taxon>Heterobranchia</taxon>
        <taxon>Euthyneura</taxon>
        <taxon>Panpulmonata</taxon>
        <taxon>Sacoglossa</taxon>
        <taxon>Placobranchoidea</taxon>
        <taxon>Plakobranchidae</taxon>
        <taxon>Elysia</taxon>
    </lineage>
</organism>
<keyword evidence="2" id="KW-0732">Signal</keyword>
<sequence>MIDGVAGPDDRTGLVEIWFWLSLLLVVRAMRSDEPGALSISDCQAMPTSLQSHSTSIACNSTTTEYLYGGNTTEYLYEGHTSEYLYVGNTTEYLYGDQYSLHHYQARTNQPLQPGLGRCWVIPKHRILDMCSSDLEFFTGPYSRSYSAPVPCANHKPIARLKPVVPQGRTHSSGPDGGSLQNQDLNPHPTPPYPYLSPRLIHNPDPPLAPPQG</sequence>
<evidence type="ECO:0000313" key="4">
    <source>
        <dbReference type="Proteomes" id="UP000762676"/>
    </source>
</evidence>
<feature type="region of interest" description="Disordered" evidence="1">
    <location>
        <begin position="161"/>
        <end position="213"/>
    </location>
</feature>
<name>A0AAV4G256_9GAST</name>